<dbReference type="Proteomes" id="UP000789860">
    <property type="component" value="Unassembled WGS sequence"/>
</dbReference>
<accession>A0ACA9MF92</accession>
<keyword evidence="2" id="KW-1185">Reference proteome</keyword>
<comment type="caution">
    <text evidence="1">The sequence shown here is derived from an EMBL/GenBank/DDBJ whole genome shotgun (WGS) entry which is preliminary data.</text>
</comment>
<reference evidence="1" key="1">
    <citation type="submission" date="2021-06" db="EMBL/GenBank/DDBJ databases">
        <authorList>
            <person name="Kallberg Y."/>
            <person name="Tangrot J."/>
            <person name="Rosling A."/>
        </authorList>
    </citation>
    <scope>NUCLEOTIDE SEQUENCE</scope>
    <source>
        <strain evidence="1">AU212A</strain>
    </source>
</reference>
<feature type="non-terminal residue" evidence="1">
    <location>
        <position position="1"/>
    </location>
</feature>
<sequence length="93" mass="10263">VRERMKTIINPEPGINSSLDSSSPFRFGIRIRVPTRDEAALNTLQKHLMMPKGAVITKVDAHAKMQRSQGWILTQGAAILSCLDSQAIGFSQE</sequence>
<organism evidence="1 2">
    <name type="scientific">Scutellospora calospora</name>
    <dbReference type="NCBI Taxonomy" id="85575"/>
    <lineage>
        <taxon>Eukaryota</taxon>
        <taxon>Fungi</taxon>
        <taxon>Fungi incertae sedis</taxon>
        <taxon>Mucoromycota</taxon>
        <taxon>Glomeromycotina</taxon>
        <taxon>Glomeromycetes</taxon>
        <taxon>Diversisporales</taxon>
        <taxon>Gigasporaceae</taxon>
        <taxon>Scutellospora</taxon>
    </lineage>
</organism>
<proteinExistence type="predicted"/>
<evidence type="ECO:0000313" key="1">
    <source>
        <dbReference type="EMBL" id="CAG8588696.1"/>
    </source>
</evidence>
<evidence type="ECO:0000313" key="2">
    <source>
        <dbReference type="Proteomes" id="UP000789860"/>
    </source>
</evidence>
<dbReference type="EMBL" id="CAJVPM010012481">
    <property type="protein sequence ID" value="CAG8588696.1"/>
    <property type="molecule type" value="Genomic_DNA"/>
</dbReference>
<name>A0ACA9MF92_9GLOM</name>
<gene>
    <name evidence="1" type="ORF">SCALOS_LOCUS6495</name>
</gene>
<protein>
    <submittedName>
        <fullName evidence="1">10266_t:CDS:1</fullName>
    </submittedName>
</protein>